<reference evidence="1" key="1">
    <citation type="journal article" date="2014" name="Front. Microbiol.">
        <title>High frequency of phylogenetically diverse reductive dehalogenase-homologous genes in deep subseafloor sedimentary metagenomes.</title>
        <authorList>
            <person name="Kawai M."/>
            <person name="Futagami T."/>
            <person name="Toyoda A."/>
            <person name="Takaki Y."/>
            <person name="Nishi S."/>
            <person name="Hori S."/>
            <person name="Arai W."/>
            <person name="Tsubouchi T."/>
            <person name="Morono Y."/>
            <person name="Uchiyama I."/>
            <person name="Ito T."/>
            <person name="Fujiyama A."/>
            <person name="Inagaki F."/>
            <person name="Takami H."/>
        </authorList>
    </citation>
    <scope>NUCLEOTIDE SEQUENCE</scope>
    <source>
        <strain evidence="1">Expedition CK06-06</strain>
    </source>
</reference>
<dbReference type="AlphaFoldDB" id="X0VPT9"/>
<proteinExistence type="predicted"/>
<organism evidence="1">
    <name type="scientific">marine sediment metagenome</name>
    <dbReference type="NCBI Taxonomy" id="412755"/>
    <lineage>
        <taxon>unclassified sequences</taxon>
        <taxon>metagenomes</taxon>
        <taxon>ecological metagenomes</taxon>
    </lineage>
</organism>
<name>X0VPT9_9ZZZZ</name>
<gene>
    <name evidence="1" type="ORF">S01H1_32365</name>
</gene>
<sequence>MAIKLKEIANKEERLVAGHRFCAGCAEPILTRQILNAIDDPVVL</sequence>
<protein>
    <recommendedName>
        <fullName evidence="2">Pyruvate ferredoxin oxidoreductase</fullName>
    </recommendedName>
</protein>
<feature type="non-terminal residue" evidence="1">
    <location>
        <position position="44"/>
    </location>
</feature>
<evidence type="ECO:0008006" key="2">
    <source>
        <dbReference type="Google" id="ProtNLM"/>
    </source>
</evidence>
<dbReference type="EMBL" id="BARS01020030">
    <property type="protein sequence ID" value="GAG02571.1"/>
    <property type="molecule type" value="Genomic_DNA"/>
</dbReference>
<evidence type="ECO:0000313" key="1">
    <source>
        <dbReference type="EMBL" id="GAG02571.1"/>
    </source>
</evidence>
<comment type="caution">
    <text evidence="1">The sequence shown here is derived from an EMBL/GenBank/DDBJ whole genome shotgun (WGS) entry which is preliminary data.</text>
</comment>
<accession>X0VPT9</accession>